<dbReference type="InterPro" id="IPR011701">
    <property type="entry name" value="MFS"/>
</dbReference>
<dbReference type="InterPro" id="IPR004748">
    <property type="entry name" value="Polyol_permease-like"/>
</dbReference>
<feature type="transmembrane region" description="Helical" evidence="5">
    <location>
        <begin position="220"/>
        <end position="241"/>
    </location>
</feature>
<dbReference type="Gene3D" id="1.20.1250.20">
    <property type="entry name" value="MFS general substrate transporter like domains"/>
    <property type="match status" value="2"/>
</dbReference>
<feature type="transmembrane region" description="Helical" evidence="5">
    <location>
        <begin position="100"/>
        <end position="121"/>
    </location>
</feature>
<dbReference type="OrthoDB" id="3522477at2"/>
<feature type="transmembrane region" description="Helical" evidence="5">
    <location>
        <begin position="12"/>
        <end position="35"/>
    </location>
</feature>
<dbReference type="GO" id="GO:0005886">
    <property type="term" value="C:plasma membrane"/>
    <property type="evidence" value="ECO:0007669"/>
    <property type="project" value="UniProtKB-SubCell"/>
</dbReference>
<dbReference type="GO" id="GO:0022857">
    <property type="term" value="F:transmembrane transporter activity"/>
    <property type="evidence" value="ECO:0007669"/>
    <property type="project" value="InterPro"/>
</dbReference>
<feature type="transmembrane region" description="Helical" evidence="5">
    <location>
        <begin position="292"/>
        <end position="309"/>
    </location>
</feature>
<evidence type="ECO:0000256" key="5">
    <source>
        <dbReference type="SAM" id="Phobius"/>
    </source>
</evidence>
<dbReference type="RefSeq" id="WP_109137273.1">
    <property type="nucleotide sequence ID" value="NZ_QFFN01000011.1"/>
</dbReference>
<dbReference type="SUPFAM" id="SSF103473">
    <property type="entry name" value="MFS general substrate transporter"/>
    <property type="match status" value="1"/>
</dbReference>
<reference evidence="7 8" key="1">
    <citation type="journal article" date="2018" name="Int. J. Syst. Evol. Microbiol.">
        <title>Bifidobacterium catulorum sp. nov., a novel taxon from the faeces of the baby common marmoset (Callithrix jacchus).</title>
        <authorList>
            <person name="Modesto M."/>
            <person name="Michelini S."/>
            <person name="Oki K."/>
            <person name="Biavati B."/>
            <person name="Watanabe K."/>
            <person name="Mattarelli P."/>
        </authorList>
    </citation>
    <scope>NUCLEOTIDE SEQUENCE [LARGE SCALE GENOMIC DNA]</scope>
    <source>
        <strain evidence="7 8">MRM 8.19</strain>
    </source>
</reference>
<dbReference type="NCBIfam" id="TIGR00897">
    <property type="entry name" value="2A0118"/>
    <property type="match status" value="1"/>
</dbReference>
<evidence type="ECO:0000313" key="8">
    <source>
        <dbReference type="Proteomes" id="UP000245753"/>
    </source>
</evidence>
<gene>
    <name evidence="7" type="ORF">DF200_05480</name>
</gene>
<evidence type="ECO:0000259" key="6">
    <source>
        <dbReference type="PROSITE" id="PS50850"/>
    </source>
</evidence>
<evidence type="ECO:0000256" key="2">
    <source>
        <dbReference type="ARBA" id="ARBA00022692"/>
    </source>
</evidence>
<feature type="transmembrane region" description="Helical" evidence="5">
    <location>
        <begin position="386"/>
        <end position="402"/>
    </location>
</feature>
<feature type="transmembrane region" description="Helical" evidence="5">
    <location>
        <begin position="321"/>
        <end position="346"/>
    </location>
</feature>
<dbReference type="PROSITE" id="PS50850">
    <property type="entry name" value="MFS"/>
    <property type="match status" value="1"/>
</dbReference>
<evidence type="ECO:0000256" key="3">
    <source>
        <dbReference type="ARBA" id="ARBA00022989"/>
    </source>
</evidence>
<accession>A0A2U2MSN9</accession>
<feature type="transmembrane region" description="Helical" evidence="5">
    <location>
        <begin position="358"/>
        <end position="380"/>
    </location>
</feature>
<evidence type="ECO:0000256" key="1">
    <source>
        <dbReference type="ARBA" id="ARBA00004651"/>
    </source>
</evidence>
<dbReference type="InterPro" id="IPR052528">
    <property type="entry name" value="Sugar_transport-like"/>
</dbReference>
<evidence type="ECO:0000313" key="7">
    <source>
        <dbReference type="EMBL" id="PWG59868.1"/>
    </source>
</evidence>
<dbReference type="PANTHER" id="PTHR23526">
    <property type="entry name" value="INTEGRAL MEMBRANE TRANSPORT PROTEIN-RELATED"/>
    <property type="match status" value="1"/>
</dbReference>
<evidence type="ECO:0000256" key="4">
    <source>
        <dbReference type="ARBA" id="ARBA00023136"/>
    </source>
</evidence>
<feature type="transmembrane region" description="Helical" evidence="5">
    <location>
        <begin position="133"/>
        <end position="155"/>
    </location>
</feature>
<feature type="domain" description="Major facilitator superfamily (MFS) profile" evidence="6">
    <location>
        <begin position="1"/>
        <end position="407"/>
    </location>
</feature>
<feature type="transmembrane region" description="Helical" evidence="5">
    <location>
        <begin position="261"/>
        <end position="280"/>
    </location>
</feature>
<dbReference type="CDD" id="cd17337">
    <property type="entry name" value="MFS_CsbX"/>
    <property type="match status" value="1"/>
</dbReference>
<keyword evidence="4 5" id="KW-0472">Membrane</keyword>
<feature type="transmembrane region" description="Helical" evidence="5">
    <location>
        <begin position="74"/>
        <end position="94"/>
    </location>
</feature>
<dbReference type="Pfam" id="PF07690">
    <property type="entry name" value="MFS_1"/>
    <property type="match status" value="1"/>
</dbReference>
<name>A0A2U2MSN9_9BIFI</name>
<dbReference type="PANTHER" id="PTHR23526:SF4">
    <property type="entry name" value="INTEGRAL MEMBRANE TRANSPORT PROTEIN"/>
    <property type="match status" value="1"/>
</dbReference>
<dbReference type="Proteomes" id="UP000245753">
    <property type="component" value="Unassembled WGS sequence"/>
</dbReference>
<organism evidence="7 8">
    <name type="scientific">Bifidobacterium catulorum</name>
    <dbReference type="NCBI Taxonomy" id="1630173"/>
    <lineage>
        <taxon>Bacteria</taxon>
        <taxon>Bacillati</taxon>
        <taxon>Actinomycetota</taxon>
        <taxon>Actinomycetes</taxon>
        <taxon>Bifidobacteriales</taxon>
        <taxon>Bifidobacteriaceae</taxon>
        <taxon>Bifidobacterium</taxon>
    </lineage>
</organism>
<comment type="caution">
    <text evidence="7">The sequence shown here is derived from an EMBL/GenBank/DDBJ whole genome shotgun (WGS) entry which is preliminary data.</text>
</comment>
<dbReference type="AlphaFoldDB" id="A0A2U2MSN9"/>
<protein>
    <submittedName>
        <fullName evidence="7">Cytochrome C biogenesis protein CcdA</fullName>
    </submittedName>
</protein>
<dbReference type="InterPro" id="IPR020846">
    <property type="entry name" value="MFS_dom"/>
</dbReference>
<dbReference type="InterPro" id="IPR036259">
    <property type="entry name" value="MFS_trans_sf"/>
</dbReference>
<keyword evidence="8" id="KW-1185">Reference proteome</keyword>
<proteinExistence type="predicted"/>
<feature type="transmembrane region" description="Helical" evidence="5">
    <location>
        <begin position="167"/>
        <end position="187"/>
    </location>
</feature>
<keyword evidence="3 5" id="KW-1133">Transmembrane helix</keyword>
<dbReference type="EMBL" id="QFFN01000011">
    <property type="protein sequence ID" value="PWG59868.1"/>
    <property type="molecule type" value="Genomic_DNA"/>
</dbReference>
<sequence length="438" mass="47495">MLFGVNKKLIAGYIAIAIFMTGDGFELTFLSRFMVDQGFSAVQASMMPTIYGLVGAFAAWASGVVSELCGTKRVMIFGGVSWVVLQVILLGAAIPSGSYPFILTVYAIRGIGYPLLMYSFLVMITEVTDKRHLASAVGLFWAAFEIGIGVLGTYVPSAVIRAFGEYTTLWVAVPFAVIGTLVVVFCLKPTSDAKGAGMTGREVGRELARGVTVIFQDHQVFLAVCARAICNFSLYGLPVIMPLYLASHTNGGGAWFEVTDWMVIWGTMNVITVFTNVMWGRIGDKHGWIRQMRWFGAGLCALGTLWFYYVPQFFGKSWPLMIVGAVILAFGFTAFVPMAAIFPALIPDHPGAAVSANNLASGLSTFGGPLIATLLIPVVGFGGVCWAYAIFYIIGSLLTWFIHPKQPGFDLNGKRLPEEERRRELELESAAFTAVQPA</sequence>
<comment type="subcellular location">
    <subcellularLocation>
        <location evidence="1">Cell membrane</location>
        <topology evidence="1">Multi-pass membrane protein</topology>
    </subcellularLocation>
</comment>
<feature type="transmembrane region" description="Helical" evidence="5">
    <location>
        <begin position="41"/>
        <end position="62"/>
    </location>
</feature>
<keyword evidence="2 5" id="KW-0812">Transmembrane</keyword>